<dbReference type="PANTHER" id="PTHR15407:SF28">
    <property type="entry name" value="RIBITOL-5-PHOSPHATE TRANSFERASE FKTN"/>
    <property type="match status" value="1"/>
</dbReference>
<dbReference type="HOGENOM" id="CLU_529957_0_0_1"/>
<evidence type="ECO:0000256" key="2">
    <source>
        <dbReference type="ARBA" id="ARBA00022692"/>
    </source>
</evidence>
<evidence type="ECO:0000256" key="5">
    <source>
        <dbReference type="SAM" id="MobiDB-lite"/>
    </source>
</evidence>
<dbReference type="eggNOG" id="ENOG502QREF">
    <property type="taxonomic scope" value="Eukaryota"/>
</dbReference>
<dbReference type="EMBL" id="GL988039">
    <property type="protein sequence ID" value="EGS22898.1"/>
    <property type="molecule type" value="Genomic_DNA"/>
</dbReference>
<keyword evidence="2" id="KW-0812">Transmembrane</keyword>
<feature type="compositionally biased region" description="Low complexity" evidence="5">
    <location>
        <begin position="109"/>
        <end position="124"/>
    </location>
</feature>
<proteinExistence type="predicted"/>
<evidence type="ECO:0000256" key="6">
    <source>
        <dbReference type="SAM" id="SignalP"/>
    </source>
</evidence>
<evidence type="ECO:0000313" key="9">
    <source>
        <dbReference type="Proteomes" id="UP000008066"/>
    </source>
</evidence>
<feature type="compositionally biased region" description="Basic and acidic residues" evidence="5">
    <location>
        <begin position="96"/>
        <end position="108"/>
    </location>
</feature>
<dbReference type="RefSeq" id="XP_006691890.1">
    <property type="nucleotide sequence ID" value="XM_006691827.1"/>
</dbReference>
<feature type="compositionally biased region" description="Polar residues" evidence="5">
    <location>
        <begin position="487"/>
        <end position="496"/>
    </location>
</feature>
<feature type="chain" id="PRO_5003408754" description="LicD/FKTN/FKRP nucleotidyltransferase domain-containing protein" evidence="6">
    <location>
        <begin position="33"/>
        <end position="514"/>
    </location>
</feature>
<dbReference type="PANTHER" id="PTHR15407">
    <property type="entry name" value="FUKUTIN-RELATED"/>
    <property type="match status" value="1"/>
</dbReference>
<evidence type="ECO:0000256" key="3">
    <source>
        <dbReference type="ARBA" id="ARBA00022989"/>
    </source>
</evidence>
<dbReference type="STRING" id="759272.G0S1I8"/>
<dbReference type="InterPro" id="IPR007074">
    <property type="entry name" value="LicD/FKTN/FKRP_NTP_transf"/>
</dbReference>
<feature type="compositionally biased region" description="Basic and acidic residues" evidence="5">
    <location>
        <begin position="462"/>
        <end position="486"/>
    </location>
</feature>
<dbReference type="GeneID" id="18255413"/>
<evidence type="ECO:0000256" key="1">
    <source>
        <dbReference type="ARBA" id="ARBA00004167"/>
    </source>
</evidence>
<feature type="compositionally biased region" description="Low complexity" evidence="5">
    <location>
        <begin position="176"/>
        <end position="187"/>
    </location>
</feature>
<evidence type="ECO:0000259" key="7">
    <source>
        <dbReference type="Pfam" id="PF04991"/>
    </source>
</evidence>
<dbReference type="OrthoDB" id="444255at2759"/>
<dbReference type="InterPro" id="IPR009644">
    <property type="entry name" value="FKTN/MNN4/W02B3.4-1"/>
</dbReference>
<feature type="region of interest" description="Disordered" evidence="5">
    <location>
        <begin position="78"/>
        <end position="204"/>
    </location>
</feature>
<dbReference type="KEGG" id="cthr:CTHT_0013750"/>
<comment type="subcellular location">
    <subcellularLocation>
        <location evidence="1">Membrane</location>
        <topology evidence="1">Single-pass membrane protein</topology>
    </subcellularLocation>
</comment>
<feature type="signal peptide" evidence="6">
    <location>
        <begin position="1"/>
        <end position="32"/>
    </location>
</feature>
<feature type="compositionally biased region" description="Low complexity" evidence="5">
    <location>
        <begin position="141"/>
        <end position="150"/>
    </location>
</feature>
<dbReference type="GO" id="GO:0009100">
    <property type="term" value="P:glycoprotein metabolic process"/>
    <property type="evidence" value="ECO:0007669"/>
    <property type="project" value="UniProtKB-ARBA"/>
</dbReference>
<accession>G0S1I8</accession>
<dbReference type="AlphaFoldDB" id="G0S1I8"/>
<keyword evidence="4" id="KW-0472">Membrane</keyword>
<feature type="region of interest" description="Disordered" evidence="5">
    <location>
        <begin position="461"/>
        <end position="514"/>
    </location>
</feature>
<evidence type="ECO:0000313" key="8">
    <source>
        <dbReference type="EMBL" id="EGS22898.1"/>
    </source>
</evidence>
<gene>
    <name evidence="8" type="ORF">CTHT_0013750</name>
</gene>
<dbReference type="GO" id="GO:0016020">
    <property type="term" value="C:membrane"/>
    <property type="evidence" value="ECO:0007669"/>
    <property type="project" value="UniProtKB-SubCell"/>
</dbReference>
<reference evidence="8 9" key="1">
    <citation type="journal article" date="2011" name="Cell">
        <title>Insight into structure and assembly of the nuclear pore complex by utilizing the genome of a eukaryotic thermophile.</title>
        <authorList>
            <person name="Amlacher S."/>
            <person name="Sarges P."/>
            <person name="Flemming D."/>
            <person name="van Noort V."/>
            <person name="Kunze R."/>
            <person name="Devos D.P."/>
            <person name="Arumugam M."/>
            <person name="Bork P."/>
            <person name="Hurt E."/>
        </authorList>
    </citation>
    <scope>NUCLEOTIDE SEQUENCE [LARGE SCALE GENOMIC DNA]</scope>
    <source>
        <strain evidence="9">DSM 1495 / CBS 144.50 / IMI 039719</strain>
    </source>
</reference>
<organism evidence="9">
    <name type="scientific">Chaetomium thermophilum (strain DSM 1495 / CBS 144.50 / IMI 039719)</name>
    <name type="common">Thermochaetoides thermophila</name>
    <dbReference type="NCBI Taxonomy" id="759272"/>
    <lineage>
        <taxon>Eukaryota</taxon>
        <taxon>Fungi</taxon>
        <taxon>Dikarya</taxon>
        <taxon>Ascomycota</taxon>
        <taxon>Pezizomycotina</taxon>
        <taxon>Sordariomycetes</taxon>
        <taxon>Sordariomycetidae</taxon>
        <taxon>Sordariales</taxon>
        <taxon>Chaetomiaceae</taxon>
        <taxon>Thermochaetoides</taxon>
    </lineage>
</organism>
<keyword evidence="9" id="KW-1185">Reference proteome</keyword>
<name>G0S1I8_CHATD</name>
<dbReference type="Pfam" id="PF04991">
    <property type="entry name" value="LicD"/>
    <property type="match status" value="1"/>
</dbReference>
<feature type="compositionally biased region" description="Low complexity" evidence="5">
    <location>
        <begin position="78"/>
        <end position="90"/>
    </location>
</feature>
<sequence>MIPPILRRPHPAFIVLTALIALSFLLSSAAVARNDDRTAFSASFAPAAQEVQNSEPVAVGVEEVVKAVLPTVTTTLPTTTAMTAPKETTTQVKGESTTKKEEDIKEAKTMVTVTVSTRATTSSSNPSVSTQPANRPPQPSPHNDNNNNNPKQANSISFTKQHRPPAAAIPPPPLPSTSTSSLRLAPSHNPPPSRPLPNSRPNMRLGLHVPEEYKYFHEAGKSMALTHYDARFFRDALPYEEHRIALRNLIRSYLATTSKLGIETWLAHGTLLGWWWNGRIMPWDYDVDVQVSGATMGEMVRRGLNGSFWSYPDESEGTTVDKRTYLLDINPHWSQLERGKGLNVIDARWIDTQTGMFVDITVLMEREPKKMPGVWSCKNRHYYDPWKQLYPLRETVFEGVRALVPFAVEEVLVAEYGEKCLVATEWEGHRWDGELREWVKMKVIPSSTQTPPGAVETLAAEASKKPETLETPRVVPAEETRIKKPNNESNVEQTLSEDPAVPLDGLRPDKAFEK</sequence>
<keyword evidence="3" id="KW-1133">Transmembrane helix</keyword>
<keyword evidence="6" id="KW-0732">Signal</keyword>
<feature type="domain" description="LicD/FKTN/FKRP nucleotidyltransferase" evidence="7">
    <location>
        <begin position="258"/>
        <end position="369"/>
    </location>
</feature>
<evidence type="ECO:0000256" key="4">
    <source>
        <dbReference type="ARBA" id="ARBA00023136"/>
    </source>
</evidence>
<protein>
    <recommendedName>
        <fullName evidence="7">LicD/FKTN/FKRP nucleotidyltransferase domain-containing protein</fullName>
    </recommendedName>
</protein>
<dbReference type="Proteomes" id="UP000008066">
    <property type="component" value="Unassembled WGS sequence"/>
</dbReference>